<dbReference type="EMBL" id="KZ857384">
    <property type="protein sequence ID" value="RDX54834.1"/>
    <property type="molecule type" value="Genomic_DNA"/>
</dbReference>
<feature type="region of interest" description="Disordered" evidence="1">
    <location>
        <begin position="119"/>
        <end position="139"/>
    </location>
</feature>
<organism evidence="3 4">
    <name type="scientific">Lentinus brumalis</name>
    <dbReference type="NCBI Taxonomy" id="2498619"/>
    <lineage>
        <taxon>Eukaryota</taxon>
        <taxon>Fungi</taxon>
        <taxon>Dikarya</taxon>
        <taxon>Basidiomycota</taxon>
        <taxon>Agaricomycotina</taxon>
        <taxon>Agaricomycetes</taxon>
        <taxon>Polyporales</taxon>
        <taxon>Polyporaceae</taxon>
        <taxon>Lentinus</taxon>
    </lineage>
</organism>
<sequence length="241" mass="26411">MSLSALRDQHQHSAPGLGSRIFTFEVRCADSGSRLHTGQRLSPQSAGDPRDASAYGQRTCMGLDSETMSGTLTACRRNKYVPVVPDAELHWRHLAGESIPYVASGIAVRVSRRCMGWEEGTHSSSRHVQRRSPTSAPTTKLLTSLRAGRPTEETGGRLSLRTFCSRYNEQPRSLSRRASKVHTCTSASTAAPLLPRRRHARRPEVALVPAAVNRAASVAARSRWWRFGGVSLRECGGQHDA</sequence>
<feature type="region of interest" description="Disordered" evidence="1">
    <location>
        <begin position="33"/>
        <end position="56"/>
    </location>
</feature>
<dbReference type="EMBL" id="KZ857430">
    <property type="protein sequence ID" value="RDX46086.1"/>
    <property type="molecule type" value="Genomic_DNA"/>
</dbReference>
<evidence type="ECO:0000313" key="3">
    <source>
        <dbReference type="EMBL" id="RDX54834.1"/>
    </source>
</evidence>
<dbReference type="AlphaFoldDB" id="A0A371DQQ5"/>
<reference evidence="3 4" key="1">
    <citation type="journal article" date="2018" name="Biotechnol. Biofuels">
        <title>Integrative visual omics of the white-rot fungus Polyporus brumalis exposes the biotechnological potential of its oxidative enzymes for delignifying raw plant biomass.</title>
        <authorList>
            <person name="Miyauchi S."/>
            <person name="Rancon A."/>
            <person name="Drula E."/>
            <person name="Hage H."/>
            <person name="Chaduli D."/>
            <person name="Favel A."/>
            <person name="Grisel S."/>
            <person name="Henrissat B."/>
            <person name="Herpoel-Gimbert I."/>
            <person name="Ruiz-Duenas F.J."/>
            <person name="Chevret D."/>
            <person name="Hainaut M."/>
            <person name="Lin J."/>
            <person name="Wang M."/>
            <person name="Pangilinan J."/>
            <person name="Lipzen A."/>
            <person name="Lesage-Meessen L."/>
            <person name="Navarro D."/>
            <person name="Riley R."/>
            <person name="Grigoriev I.V."/>
            <person name="Zhou S."/>
            <person name="Raouche S."/>
            <person name="Rosso M.N."/>
        </authorList>
    </citation>
    <scope>NUCLEOTIDE SEQUENCE [LARGE SCALE GENOMIC DNA]</scope>
    <source>
        <strain evidence="3 4">BRFM 1820</strain>
    </source>
</reference>
<evidence type="ECO:0000256" key="1">
    <source>
        <dbReference type="SAM" id="MobiDB-lite"/>
    </source>
</evidence>
<protein>
    <submittedName>
        <fullName evidence="3">Uncharacterized protein</fullName>
    </submittedName>
</protein>
<accession>A0A371DQQ5</accession>
<feature type="compositionally biased region" description="Polar residues" evidence="1">
    <location>
        <begin position="34"/>
        <end position="45"/>
    </location>
</feature>
<name>A0A371DQQ5_9APHY</name>
<evidence type="ECO:0000313" key="4">
    <source>
        <dbReference type="Proteomes" id="UP000256964"/>
    </source>
</evidence>
<gene>
    <name evidence="3" type="ORF">OH76DRAFT_1002984</name>
    <name evidence="2" type="ORF">OH76DRAFT_895959</name>
</gene>
<dbReference type="Proteomes" id="UP000256964">
    <property type="component" value="Unassembled WGS sequence"/>
</dbReference>
<evidence type="ECO:0000313" key="2">
    <source>
        <dbReference type="EMBL" id="RDX46086.1"/>
    </source>
</evidence>
<keyword evidence="4" id="KW-1185">Reference proteome</keyword>
<proteinExistence type="predicted"/>